<feature type="region of interest" description="Disordered" evidence="3">
    <location>
        <begin position="116"/>
        <end position="135"/>
    </location>
</feature>
<dbReference type="EMBL" id="JAPYYP010000033">
    <property type="protein sequence ID" value="MDA5110512.1"/>
    <property type="molecule type" value="Genomic_DNA"/>
</dbReference>
<protein>
    <recommendedName>
        <fullName evidence="2">UPF0178 protein O3V59_19420</fullName>
    </recommendedName>
</protein>
<accession>A0A9X3TSZ1</accession>
<evidence type="ECO:0000256" key="3">
    <source>
        <dbReference type="SAM" id="MobiDB-lite"/>
    </source>
</evidence>
<dbReference type="HAMAP" id="MF_00489">
    <property type="entry name" value="UPF0178"/>
    <property type="match status" value="1"/>
</dbReference>
<evidence type="ECO:0000256" key="1">
    <source>
        <dbReference type="ARBA" id="ARBA00008522"/>
    </source>
</evidence>
<dbReference type="PANTHER" id="PTHR35146">
    <property type="entry name" value="UPF0178 PROTEIN YAII"/>
    <property type="match status" value="1"/>
</dbReference>
<comment type="similarity">
    <text evidence="1 2">Belongs to the UPF0178 family.</text>
</comment>
<dbReference type="Proteomes" id="UP001151071">
    <property type="component" value="Unassembled WGS sequence"/>
</dbReference>
<evidence type="ECO:0000256" key="2">
    <source>
        <dbReference type="HAMAP-Rule" id="MF_00489"/>
    </source>
</evidence>
<evidence type="ECO:0000313" key="5">
    <source>
        <dbReference type="Proteomes" id="UP001151071"/>
    </source>
</evidence>
<reference evidence="4" key="1">
    <citation type="submission" date="2022-12" db="EMBL/GenBank/DDBJ databases">
        <title>Draft genome sequence of the thermophilic strain Brevibacillus thermoruber HT42, isolated from Los Humeros, Puebla, Mexico, with biotechnological potential.</title>
        <authorList>
            <person name="Lara Sanchez J."/>
            <person name="Solis Palacios R."/>
            <person name="Bustos Baena A.S."/>
            <person name="Ruz Baez A.E."/>
            <person name="Espinosa Luna G."/>
            <person name="Oliart Ros R.M."/>
        </authorList>
    </citation>
    <scope>NUCLEOTIDE SEQUENCE</scope>
    <source>
        <strain evidence="4">HT42</strain>
    </source>
</reference>
<dbReference type="AlphaFoldDB" id="A0A9X3TSZ1"/>
<dbReference type="RefSeq" id="WP_143862068.1">
    <property type="nucleotide sequence ID" value="NZ_JAPYYP010000033.1"/>
</dbReference>
<gene>
    <name evidence="4" type="ORF">O3V59_19420</name>
</gene>
<name>A0A9X3TSZ1_9BACL</name>
<evidence type="ECO:0000313" key="4">
    <source>
        <dbReference type="EMBL" id="MDA5110512.1"/>
    </source>
</evidence>
<keyword evidence="5" id="KW-1185">Reference proteome</keyword>
<sequence length="153" mass="16609">MTTAANGRVLIDADACPRSALEIARALCEEKGWRCVTFASYHHQLHGEDHVVVDAGPQAVDMKLANEAGAGDIVVTQDIGLAALVLGKRSRAVTPHGSVFDAERIAFQLEERNEKARFRRGGGRTRGPSARTQEDDQRFADALRLLMEEGGRG</sequence>
<organism evidence="4 5">
    <name type="scientific">Brevibacillus thermoruber</name>
    <dbReference type="NCBI Taxonomy" id="33942"/>
    <lineage>
        <taxon>Bacteria</taxon>
        <taxon>Bacillati</taxon>
        <taxon>Bacillota</taxon>
        <taxon>Bacilli</taxon>
        <taxon>Bacillales</taxon>
        <taxon>Paenibacillaceae</taxon>
        <taxon>Brevibacillus</taxon>
    </lineage>
</organism>
<comment type="caution">
    <text evidence="4">The sequence shown here is derived from an EMBL/GenBank/DDBJ whole genome shotgun (WGS) entry which is preliminary data.</text>
</comment>
<dbReference type="Pfam" id="PF02639">
    <property type="entry name" value="DUF188"/>
    <property type="match status" value="1"/>
</dbReference>
<dbReference type="InterPro" id="IPR003791">
    <property type="entry name" value="UPF0178"/>
</dbReference>
<dbReference type="PANTHER" id="PTHR35146:SF1">
    <property type="entry name" value="UPF0178 PROTEIN YAII"/>
    <property type="match status" value="1"/>
</dbReference>
<proteinExistence type="inferred from homology"/>